<dbReference type="RefSeq" id="WP_118545808.1">
    <property type="nucleotide sequence ID" value="NZ_CP060632.1"/>
</dbReference>
<dbReference type="NCBIfam" id="TIGR02351">
    <property type="entry name" value="thiH"/>
    <property type="match status" value="1"/>
</dbReference>
<sequence length="481" mass="54211">MEQEYTIDNSYLSPEAQKRKKDLEENPASRTNHMEYMDGMEVLDSDIKDKVRAAMQSYDYNAYTDADVRTALANAKQGHCGIEDFKALLSPAALPHLEEMAALAQKERLAHFGDCVYIFTPLYIANYCENYCVYCGFNCYNHIHRKKLTEAEMEAEMKVIADSGIEEILMLTGESRAVSDVKYIGEACKLARKYFRNIGLEIYPVNTDEYHYLHECGADYITVFQETYNPDKYETLHLMGHKRVWPYRFDAQERALRGGMRGVGFSALLGLDDYHTDALATALHVYYLQRKYPHAEMSISCPRLRPIINNDKINPKDVHENVLCQILCAYRLFLPFAAITVSSREEARFRDGIIRIAATKISAGVSTGIGDHKEKYEAHEVTKIDSVQKSVNNSAQTDDGLACANNGSPADAARACVNDGSQADAAHACVNDGSQVDAADAGDEQFEIADNRSFEEIYDAIRAQGMQPVLNDYLYTEEYHN</sequence>
<evidence type="ECO:0000256" key="2">
    <source>
        <dbReference type="ARBA" id="ARBA00022485"/>
    </source>
</evidence>
<evidence type="ECO:0000256" key="1">
    <source>
        <dbReference type="ARBA" id="ARBA00001966"/>
    </source>
</evidence>
<keyword evidence="4" id="KW-0479">Metal-binding</keyword>
<evidence type="ECO:0000256" key="4">
    <source>
        <dbReference type="ARBA" id="ARBA00022723"/>
    </source>
</evidence>
<feature type="domain" description="Biotin and thiamin synthesis-associated" evidence="8">
    <location>
        <begin position="300"/>
        <end position="468"/>
    </location>
</feature>
<dbReference type="SFLD" id="SFLDG01060">
    <property type="entry name" value="BATS_domain_containing"/>
    <property type="match status" value="1"/>
</dbReference>
<dbReference type="AlphaFoldDB" id="A0A7G9FMR3"/>
<feature type="compositionally biased region" description="Polar residues" evidence="7">
    <location>
        <begin position="1"/>
        <end position="12"/>
    </location>
</feature>
<evidence type="ECO:0000259" key="8">
    <source>
        <dbReference type="SMART" id="SM00876"/>
    </source>
</evidence>
<dbReference type="PANTHER" id="PTHR43583">
    <property type="entry name" value="2-IMINOACETATE SYNTHASE"/>
    <property type="match status" value="1"/>
</dbReference>
<dbReference type="InterPro" id="IPR034428">
    <property type="entry name" value="ThiH/NoCL/HydG-like"/>
</dbReference>
<dbReference type="PANTHER" id="PTHR43583:SF1">
    <property type="entry name" value="2-IMINOACETATE SYNTHASE"/>
    <property type="match status" value="1"/>
</dbReference>
<dbReference type="GO" id="GO:0036355">
    <property type="term" value="F:2-iminoacetate synthase activity"/>
    <property type="evidence" value="ECO:0007669"/>
    <property type="project" value="UniProtKB-EC"/>
</dbReference>
<dbReference type="GO" id="GO:0005506">
    <property type="term" value="F:iron ion binding"/>
    <property type="evidence" value="ECO:0007669"/>
    <property type="project" value="InterPro"/>
</dbReference>
<dbReference type="Pfam" id="PF06968">
    <property type="entry name" value="BATS"/>
    <property type="match status" value="1"/>
</dbReference>
<feature type="region of interest" description="Disordered" evidence="7">
    <location>
        <begin position="1"/>
        <end position="29"/>
    </location>
</feature>
<keyword evidence="2" id="KW-0004">4Fe-4S</keyword>
<protein>
    <submittedName>
        <fullName evidence="9">2-iminoacetate synthase ThiH</fullName>
        <ecNumber evidence="9">4.1.99.19</ecNumber>
    </submittedName>
</protein>
<dbReference type="SUPFAM" id="SSF102114">
    <property type="entry name" value="Radical SAM enzymes"/>
    <property type="match status" value="1"/>
</dbReference>
<dbReference type="GO" id="GO:0051539">
    <property type="term" value="F:4 iron, 4 sulfur cluster binding"/>
    <property type="evidence" value="ECO:0007669"/>
    <property type="project" value="UniProtKB-KW"/>
</dbReference>
<dbReference type="InterPro" id="IPR013785">
    <property type="entry name" value="Aldolase_TIM"/>
</dbReference>
<keyword evidence="3" id="KW-0949">S-adenosyl-L-methionine</keyword>
<dbReference type="SFLD" id="SFLDS00029">
    <property type="entry name" value="Radical_SAM"/>
    <property type="match status" value="1"/>
</dbReference>
<name>A0A7G9FMR3_9FIRM</name>
<dbReference type="InterPro" id="IPR012726">
    <property type="entry name" value="ThiH"/>
</dbReference>
<evidence type="ECO:0000313" key="9">
    <source>
        <dbReference type="EMBL" id="QNL99844.1"/>
    </source>
</evidence>
<organism evidence="9 10">
    <name type="scientific">Wujia chipingensis</name>
    <dbReference type="NCBI Taxonomy" id="2763670"/>
    <lineage>
        <taxon>Bacteria</taxon>
        <taxon>Bacillati</taxon>
        <taxon>Bacillota</taxon>
        <taxon>Clostridia</taxon>
        <taxon>Lachnospirales</taxon>
        <taxon>Lachnospiraceae</taxon>
        <taxon>Wujia</taxon>
    </lineage>
</organism>
<evidence type="ECO:0000256" key="7">
    <source>
        <dbReference type="SAM" id="MobiDB-lite"/>
    </source>
</evidence>
<keyword evidence="9" id="KW-0456">Lyase</keyword>
<dbReference type="InterPro" id="IPR058240">
    <property type="entry name" value="rSAM_sf"/>
</dbReference>
<dbReference type="InterPro" id="IPR010722">
    <property type="entry name" value="BATS_dom"/>
</dbReference>
<comment type="cofactor">
    <cofactor evidence="1">
        <name>[4Fe-4S] cluster</name>
        <dbReference type="ChEBI" id="CHEBI:49883"/>
    </cofactor>
</comment>
<reference evidence="9 10" key="1">
    <citation type="submission" date="2020-08" db="EMBL/GenBank/DDBJ databases">
        <authorList>
            <person name="Liu C."/>
            <person name="Sun Q."/>
        </authorList>
    </citation>
    <scope>NUCLEOTIDE SEQUENCE [LARGE SCALE GENOMIC DNA]</scope>
    <source>
        <strain evidence="9 10">NSJ-4</strain>
    </source>
</reference>
<gene>
    <name evidence="9" type="primary">thiH</name>
    <name evidence="9" type="ORF">H9Q76_00605</name>
</gene>
<dbReference type="EC" id="4.1.99.19" evidence="9"/>
<accession>A0A7G9FMR3</accession>
<dbReference type="KEGG" id="wcp:H9Q76_00605"/>
<evidence type="ECO:0000256" key="5">
    <source>
        <dbReference type="ARBA" id="ARBA00023004"/>
    </source>
</evidence>
<dbReference type="SFLD" id="SFLDG01081">
    <property type="entry name" value="cleavage_of_the_Ca-Cb_bond_in"/>
    <property type="match status" value="1"/>
</dbReference>
<keyword evidence="10" id="KW-1185">Reference proteome</keyword>
<dbReference type="Proteomes" id="UP000515819">
    <property type="component" value="Chromosome"/>
</dbReference>
<keyword evidence="5" id="KW-0408">Iron</keyword>
<dbReference type="CDD" id="cd01335">
    <property type="entry name" value="Radical_SAM"/>
    <property type="match status" value="1"/>
</dbReference>
<keyword evidence="6" id="KW-0411">Iron-sulfur</keyword>
<evidence type="ECO:0000256" key="3">
    <source>
        <dbReference type="ARBA" id="ARBA00022691"/>
    </source>
</evidence>
<dbReference type="Gene3D" id="3.20.20.70">
    <property type="entry name" value="Aldolase class I"/>
    <property type="match status" value="1"/>
</dbReference>
<dbReference type="SMART" id="SM00876">
    <property type="entry name" value="BATS"/>
    <property type="match status" value="1"/>
</dbReference>
<evidence type="ECO:0000256" key="6">
    <source>
        <dbReference type="ARBA" id="ARBA00023014"/>
    </source>
</evidence>
<dbReference type="InterPro" id="IPR007197">
    <property type="entry name" value="rSAM"/>
</dbReference>
<evidence type="ECO:0000313" key="10">
    <source>
        <dbReference type="Proteomes" id="UP000515819"/>
    </source>
</evidence>
<dbReference type="Pfam" id="PF04055">
    <property type="entry name" value="Radical_SAM"/>
    <property type="match status" value="1"/>
</dbReference>
<dbReference type="EMBL" id="CP060632">
    <property type="protein sequence ID" value="QNL99844.1"/>
    <property type="molecule type" value="Genomic_DNA"/>
</dbReference>
<proteinExistence type="predicted"/>